<gene>
    <name evidence="2" type="ORF">S06H3_63441</name>
</gene>
<proteinExistence type="predicted"/>
<organism evidence="2">
    <name type="scientific">marine sediment metagenome</name>
    <dbReference type="NCBI Taxonomy" id="412755"/>
    <lineage>
        <taxon>unclassified sequences</taxon>
        <taxon>metagenomes</taxon>
        <taxon>ecological metagenomes</taxon>
    </lineage>
</organism>
<dbReference type="AlphaFoldDB" id="X1Q6E4"/>
<feature type="transmembrane region" description="Helical" evidence="1">
    <location>
        <begin position="37"/>
        <end position="70"/>
    </location>
</feature>
<keyword evidence="1" id="KW-1133">Transmembrane helix</keyword>
<accession>X1Q6E4</accession>
<feature type="non-terminal residue" evidence="2">
    <location>
        <position position="71"/>
    </location>
</feature>
<protein>
    <submittedName>
        <fullName evidence="2">Uncharacterized protein</fullName>
    </submittedName>
</protein>
<evidence type="ECO:0000256" key="1">
    <source>
        <dbReference type="SAM" id="Phobius"/>
    </source>
</evidence>
<reference evidence="2" key="1">
    <citation type="journal article" date="2014" name="Front. Microbiol.">
        <title>High frequency of phylogenetically diverse reductive dehalogenase-homologous genes in deep subseafloor sedimentary metagenomes.</title>
        <authorList>
            <person name="Kawai M."/>
            <person name="Futagami T."/>
            <person name="Toyoda A."/>
            <person name="Takaki Y."/>
            <person name="Nishi S."/>
            <person name="Hori S."/>
            <person name="Arai W."/>
            <person name="Tsubouchi T."/>
            <person name="Morono Y."/>
            <person name="Uchiyama I."/>
            <person name="Ito T."/>
            <person name="Fujiyama A."/>
            <person name="Inagaki F."/>
            <person name="Takami H."/>
        </authorList>
    </citation>
    <scope>NUCLEOTIDE SEQUENCE</scope>
    <source>
        <strain evidence="2">Expedition CK06-06</strain>
    </source>
</reference>
<dbReference type="EMBL" id="BARV01042081">
    <property type="protein sequence ID" value="GAI46635.1"/>
    <property type="molecule type" value="Genomic_DNA"/>
</dbReference>
<sequence length="71" mass="7772">MGLILGLVWAGWWMLFGIVSGIVEGLDFVGVLAHTALPGLIFLASVIVVWWWKFIGGIVLIVEGLFILIAY</sequence>
<keyword evidence="1" id="KW-0472">Membrane</keyword>
<name>X1Q6E4_9ZZZZ</name>
<keyword evidence="1" id="KW-0812">Transmembrane</keyword>
<evidence type="ECO:0000313" key="2">
    <source>
        <dbReference type="EMBL" id="GAI46635.1"/>
    </source>
</evidence>
<comment type="caution">
    <text evidence="2">The sequence shown here is derived from an EMBL/GenBank/DDBJ whole genome shotgun (WGS) entry which is preliminary data.</text>
</comment>